<reference evidence="2 3" key="1">
    <citation type="submission" date="2019-12" db="EMBL/GenBank/DDBJ databases">
        <title>Shinella granuli gen. nov., sp. nov., and proposal of the reclassification of Zoogloea ramigera ATCC 19623 as Shinella zoogloeoides sp. nov.</title>
        <authorList>
            <person name="Gao J."/>
        </authorList>
    </citation>
    <scope>NUCLEOTIDE SEQUENCE [LARGE SCALE GENOMIC DNA]</scope>
    <source>
        <strain evidence="2 3">DSM 287</strain>
    </source>
</reference>
<dbReference type="RefSeq" id="WP_160786672.1">
    <property type="nucleotide sequence ID" value="NZ_CP086610.1"/>
</dbReference>
<dbReference type="PANTHER" id="PTHR43574">
    <property type="entry name" value="EPIMERASE-RELATED"/>
    <property type="match status" value="1"/>
</dbReference>
<name>A0A6N8TDF5_SHIZO</name>
<evidence type="ECO:0000256" key="1">
    <source>
        <dbReference type="ARBA" id="ARBA00023027"/>
    </source>
</evidence>
<dbReference type="Proteomes" id="UP000440304">
    <property type="component" value="Unassembled WGS sequence"/>
</dbReference>
<keyword evidence="1" id="KW-0520">NAD</keyword>
<dbReference type="SUPFAM" id="SSF51735">
    <property type="entry name" value="NAD(P)-binding Rossmann-fold domains"/>
    <property type="match status" value="1"/>
</dbReference>
<gene>
    <name evidence="2" type="ORF">GR156_13320</name>
</gene>
<sequence length="292" mass="31605">MSKHLLILGAGFSGKAIGDVFREAGFTVSGTTRSEEKAASLRERGIEPIIYDGGAISEALAAAMARATHIVQSIAPGRDGDPLFRPGMAALSVLMPKLEWAGYLSTVGVYGDHKGGWVNEETVLNPVSTRSVERVEAEDHWLGFGKASGLPVAVLRLAGIYGPGRNALRNMEEGTARRLIKKDQVFNRIRVEDIGRSALFLAESGLGGVWNITDDEPGPPQDVVAEAARLMDLPTPPDIPFETAELSPMARSFYGENKRVSNAKLKAAGFAFRFPNYRQSLEELHSSGRWRG</sequence>
<organism evidence="2 3">
    <name type="scientific">Shinella zoogloeoides</name>
    <name type="common">Crabtreella saccharophila</name>
    <dbReference type="NCBI Taxonomy" id="352475"/>
    <lineage>
        <taxon>Bacteria</taxon>
        <taxon>Pseudomonadati</taxon>
        <taxon>Pseudomonadota</taxon>
        <taxon>Alphaproteobacteria</taxon>
        <taxon>Hyphomicrobiales</taxon>
        <taxon>Rhizobiaceae</taxon>
        <taxon>Shinella</taxon>
    </lineage>
</organism>
<evidence type="ECO:0000313" key="2">
    <source>
        <dbReference type="EMBL" id="MXO01293.1"/>
    </source>
</evidence>
<dbReference type="OrthoDB" id="9808276at2"/>
<dbReference type="InterPro" id="IPR036291">
    <property type="entry name" value="NAD(P)-bd_dom_sf"/>
</dbReference>
<proteinExistence type="predicted"/>
<accession>A0A6N8TDF5</accession>
<evidence type="ECO:0000313" key="3">
    <source>
        <dbReference type="Proteomes" id="UP000440304"/>
    </source>
</evidence>
<comment type="caution">
    <text evidence="2">The sequence shown here is derived from an EMBL/GenBank/DDBJ whole genome shotgun (WGS) entry which is preliminary data.</text>
</comment>
<dbReference type="AlphaFoldDB" id="A0A6N8TDF5"/>
<dbReference type="EMBL" id="WUML01000010">
    <property type="protein sequence ID" value="MXO01293.1"/>
    <property type="molecule type" value="Genomic_DNA"/>
</dbReference>
<dbReference type="Gene3D" id="3.40.50.720">
    <property type="entry name" value="NAD(P)-binding Rossmann-like Domain"/>
    <property type="match status" value="1"/>
</dbReference>
<dbReference type="CDD" id="cd05266">
    <property type="entry name" value="SDR_a4"/>
    <property type="match status" value="1"/>
</dbReference>
<protein>
    <submittedName>
        <fullName evidence="2">NAD(P)-dependent oxidoreductase</fullName>
    </submittedName>
</protein>